<evidence type="ECO:0000256" key="8">
    <source>
        <dbReference type="SAM" id="Phobius"/>
    </source>
</evidence>
<dbReference type="GO" id="GO:0008324">
    <property type="term" value="F:monoatomic cation transmembrane transporter activity"/>
    <property type="evidence" value="ECO:0007669"/>
    <property type="project" value="InterPro"/>
</dbReference>
<proteinExistence type="inferred from homology"/>
<feature type="transmembrane region" description="Helical" evidence="8">
    <location>
        <begin position="960"/>
        <end position="983"/>
    </location>
</feature>
<dbReference type="Pfam" id="PF00873">
    <property type="entry name" value="ACR_tran"/>
    <property type="match status" value="1"/>
</dbReference>
<dbReference type="Gene3D" id="3.30.2090.10">
    <property type="entry name" value="Multidrug efflux transporter AcrB TolC docking domain, DN and DC subdomains"/>
    <property type="match status" value="2"/>
</dbReference>
<keyword evidence="3" id="KW-0813">Transport</keyword>
<dbReference type="EMBL" id="UFYD01000001">
    <property type="protein sequence ID" value="STC96529.1"/>
    <property type="molecule type" value="Genomic_DNA"/>
</dbReference>
<feature type="transmembrane region" description="Helical" evidence="8">
    <location>
        <begin position="12"/>
        <end position="30"/>
    </location>
</feature>
<feature type="transmembrane region" description="Helical" evidence="8">
    <location>
        <begin position="862"/>
        <end position="881"/>
    </location>
</feature>
<dbReference type="PRINTS" id="PR00702">
    <property type="entry name" value="ACRIFLAVINRP"/>
</dbReference>
<dbReference type="GO" id="GO:0005886">
    <property type="term" value="C:plasma membrane"/>
    <property type="evidence" value="ECO:0007669"/>
    <property type="project" value="UniProtKB-SubCell"/>
</dbReference>
<evidence type="ECO:0000256" key="4">
    <source>
        <dbReference type="ARBA" id="ARBA00022475"/>
    </source>
</evidence>
<dbReference type="Gene3D" id="3.30.70.1440">
    <property type="entry name" value="Multidrug efflux transporter AcrB pore domain"/>
    <property type="match status" value="1"/>
</dbReference>
<dbReference type="Proteomes" id="UP000254876">
    <property type="component" value="Unassembled WGS sequence"/>
</dbReference>
<feature type="transmembrane region" description="Helical" evidence="8">
    <location>
        <begin position="527"/>
        <end position="545"/>
    </location>
</feature>
<dbReference type="SUPFAM" id="SSF82693">
    <property type="entry name" value="Multidrug efflux transporter AcrB pore domain, PN1, PN2, PC1 and PC2 subdomains"/>
    <property type="match status" value="3"/>
</dbReference>
<feature type="transmembrane region" description="Helical" evidence="8">
    <location>
        <begin position="432"/>
        <end position="453"/>
    </location>
</feature>
<comment type="subcellular location">
    <subcellularLocation>
        <location evidence="1">Cell membrane</location>
        <topology evidence="1">Multi-pass membrane protein</topology>
    </subcellularLocation>
</comment>
<dbReference type="GeneID" id="56683971"/>
<evidence type="ECO:0000313" key="10">
    <source>
        <dbReference type="Proteomes" id="UP000254876"/>
    </source>
</evidence>
<feature type="transmembrane region" description="Helical" evidence="8">
    <location>
        <begin position="473"/>
        <end position="494"/>
    </location>
</feature>
<dbReference type="GO" id="GO:0042910">
    <property type="term" value="F:xenobiotic transmembrane transporter activity"/>
    <property type="evidence" value="ECO:0007669"/>
    <property type="project" value="TreeGrafter"/>
</dbReference>
<dbReference type="RefSeq" id="WP_009091788.1">
    <property type="nucleotide sequence ID" value="NZ_CBCRWW010000008.1"/>
</dbReference>
<dbReference type="InterPro" id="IPR004763">
    <property type="entry name" value="CusA-like"/>
</dbReference>
<organism evidence="9 10">
    <name type="scientific">Elizabethkingia anophelis</name>
    <dbReference type="NCBI Taxonomy" id="1117645"/>
    <lineage>
        <taxon>Bacteria</taxon>
        <taxon>Pseudomonadati</taxon>
        <taxon>Bacteroidota</taxon>
        <taxon>Flavobacteriia</taxon>
        <taxon>Flavobacteriales</taxon>
        <taxon>Weeksellaceae</taxon>
        <taxon>Elizabethkingia</taxon>
    </lineage>
</organism>
<evidence type="ECO:0000313" key="9">
    <source>
        <dbReference type="EMBL" id="STC96529.1"/>
    </source>
</evidence>
<accession>A0A7Z7PW21</accession>
<sequence>MKQLLTLSIQKRWLMLALFLLLGFFGYYSWTKLSVEAYPDIADVTSQVVTQVPGLAAEEVEQQITIPLERSLNGLPGMHVMRSKSTFGLSIITIVFEDGVDDYWARQRIQERLSEVNLPYGAQPGLDPLTSPIGEVYRYIIESNNHSLRELTDLQNFVIIPRIKQVSGIADVTNFGGITTQFQIELDPHKLEQYGLSLSEVTETISKNNVSAGGSMLPRGDLSYVIRGIGLVKDLNDLGKIVVKTENGVPVFLNDVGTLKYGNLERKGILGYSDKKRNYSESVEGIVLLLRGQNPSQVLEGVHQAVDELNNETLPPGVRIHPFLDRTDLVKTTLNTVSHTLTEGIVLVIIVLIVFLGSWRGALLVAITIPLSLLFAFILMHFTNIPANLLSLGAIDFGIIVDGAIVMLETILKKREDDPEEELEEKSITKRVIEVAKPIFFSTIIIITAYLPLFAFERVEKKLFTPMAFTVGYALFGALAVALLLIPGLAYVIYRKPQKLYHNKWLEKISVVYGKRIEKIMQAPKKVILPVSIVLATAGVLSYTVGKDFLPELDEGSIWLQVQLPPGISLAKAKEMSDTLRARTLKHSEITYMMVQAGRNDDGTDPWTASHFEVSVGIKPYKEWPKGKTKADLIQELAKDYKDMPGFTVGFSQPMIDGVMDKISGAHSELVVKVYGEDFKETRRIAENVLSTLDKTPGSADLAIDQEPPLPQLQIIANRDKIAQYGLNVSDVADLIEVALGGKAISQIFIGNKVYDISCRYTEDSRDTPDKIGNLMLTSASGAKIPLSQVAEVKLSTGESTITREMNKRHLTVKLNLRGRDLSSFLKEAQAKIEKDIKYDHEKYHIKWGGQFENQNRAYSRLAFIVPLALAIMFLLLYGAFGDFKQALVLMSIVPLALFGGMLALNIRGMSLNVSSAVGFIALFGVAIQNGVIMISHINDLRKKGHELKDSVIKGARDRFRPVLMTATVAVIGLFPASMATGIGSDVQRPLATVIVYGLMFSTILTLFVLPAIYYMAEHRFGKKQNLKSDEAPQ</sequence>
<comment type="similarity">
    <text evidence="2">Belongs to the resistance-nodulation-cell division (RND) (TC 2.A.6) family.</text>
</comment>
<dbReference type="InterPro" id="IPR001036">
    <property type="entry name" value="Acrflvin-R"/>
</dbReference>
<dbReference type="Gene3D" id="1.20.1640.10">
    <property type="entry name" value="Multidrug efflux transporter AcrB transmembrane domain"/>
    <property type="match status" value="2"/>
</dbReference>
<evidence type="ECO:0000256" key="7">
    <source>
        <dbReference type="ARBA" id="ARBA00023136"/>
    </source>
</evidence>
<name>A0A7Z7PW21_9FLAO</name>
<reference evidence="9 10" key="1">
    <citation type="submission" date="2018-06" db="EMBL/GenBank/DDBJ databases">
        <authorList>
            <consortium name="Pathogen Informatics"/>
            <person name="Doyle S."/>
        </authorList>
    </citation>
    <scope>NUCLEOTIDE SEQUENCE [LARGE SCALE GENOMIC DNA]</scope>
    <source>
        <strain evidence="9 10">NCTC10588</strain>
    </source>
</reference>
<evidence type="ECO:0000256" key="2">
    <source>
        <dbReference type="ARBA" id="ARBA00010942"/>
    </source>
</evidence>
<dbReference type="SUPFAM" id="SSF82866">
    <property type="entry name" value="Multidrug efflux transporter AcrB transmembrane domain"/>
    <property type="match status" value="2"/>
</dbReference>
<dbReference type="SUPFAM" id="SSF82714">
    <property type="entry name" value="Multidrug efflux transporter AcrB TolC docking domain, DN and DC subdomains"/>
    <property type="match status" value="2"/>
</dbReference>
<feature type="transmembrane region" description="Helical" evidence="8">
    <location>
        <begin position="995"/>
        <end position="1017"/>
    </location>
</feature>
<evidence type="ECO:0000256" key="1">
    <source>
        <dbReference type="ARBA" id="ARBA00004651"/>
    </source>
</evidence>
<feature type="transmembrane region" description="Helical" evidence="8">
    <location>
        <begin position="389"/>
        <end position="412"/>
    </location>
</feature>
<dbReference type="Gene3D" id="3.30.70.1430">
    <property type="entry name" value="Multidrug efflux transporter AcrB pore domain"/>
    <property type="match status" value="2"/>
</dbReference>
<dbReference type="AlphaFoldDB" id="A0A7Z7PW21"/>
<gene>
    <name evidence="9" type="primary">czcA_3</name>
    <name evidence="9" type="ORF">NCTC10588_00703</name>
</gene>
<keyword evidence="4" id="KW-1003">Cell membrane</keyword>
<evidence type="ECO:0000256" key="5">
    <source>
        <dbReference type="ARBA" id="ARBA00022692"/>
    </source>
</evidence>
<feature type="transmembrane region" description="Helical" evidence="8">
    <location>
        <begin position="888"/>
        <end position="905"/>
    </location>
</feature>
<dbReference type="Gene3D" id="3.30.70.1320">
    <property type="entry name" value="Multidrug efflux transporter AcrB pore domain like"/>
    <property type="match status" value="1"/>
</dbReference>
<keyword evidence="5 8" id="KW-0812">Transmembrane</keyword>
<keyword evidence="6 8" id="KW-1133">Transmembrane helix</keyword>
<dbReference type="NCBIfam" id="TIGR00914">
    <property type="entry name" value="2A0601"/>
    <property type="match status" value="1"/>
</dbReference>
<feature type="transmembrane region" description="Helical" evidence="8">
    <location>
        <begin position="337"/>
        <end position="356"/>
    </location>
</feature>
<feature type="transmembrane region" description="Helical" evidence="8">
    <location>
        <begin position="917"/>
        <end position="939"/>
    </location>
</feature>
<feature type="transmembrane region" description="Helical" evidence="8">
    <location>
        <begin position="363"/>
        <end position="383"/>
    </location>
</feature>
<dbReference type="InterPro" id="IPR027463">
    <property type="entry name" value="AcrB_DN_DC_subdom"/>
</dbReference>
<evidence type="ECO:0000256" key="3">
    <source>
        <dbReference type="ARBA" id="ARBA00022448"/>
    </source>
</evidence>
<evidence type="ECO:0000256" key="6">
    <source>
        <dbReference type="ARBA" id="ARBA00022989"/>
    </source>
</evidence>
<protein>
    <submittedName>
        <fullName evidence="9">Cation efflux system protein CzcA</fullName>
    </submittedName>
</protein>
<comment type="caution">
    <text evidence="9">The sequence shown here is derived from an EMBL/GenBank/DDBJ whole genome shotgun (WGS) entry which is preliminary data.</text>
</comment>
<dbReference type="PANTHER" id="PTHR32063">
    <property type="match status" value="1"/>
</dbReference>
<dbReference type="PANTHER" id="PTHR32063:SF17">
    <property type="entry name" value="CATION EFFLUX SYSTEM PROTEIN"/>
    <property type="match status" value="1"/>
</dbReference>
<keyword evidence="7 8" id="KW-0472">Membrane</keyword>